<reference evidence="14 15" key="1">
    <citation type="submission" date="2024-10" db="EMBL/GenBank/DDBJ databases">
        <title>Updated reference genomes for cyclostephanoid diatoms.</title>
        <authorList>
            <person name="Roberts W.R."/>
            <person name="Alverson A.J."/>
        </authorList>
    </citation>
    <scope>NUCLEOTIDE SEQUENCE [LARGE SCALE GENOMIC DNA]</scope>
    <source>
        <strain evidence="14 15">AJA232-27</strain>
    </source>
</reference>
<evidence type="ECO:0000256" key="13">
    <source>
        <dbReference type="SAM" id="Phobius"/>
    </source>
</evidence>
<keyword evidence="8" id="KW-0406">Ion transport</keyword>
<evidence type="ECO:0000313" key="15">
    <source>
        <dbReference type="Proteomes" id="UP001530293"/>
    </source>
</evidence>
<protein>
    <recommendedName>
        <fullName evidence="3">Molybdate-anion transporter</fullName>
    </recommendedName>
    <alternativeName>
        <fullName evidence="10">Major facilitator superfamily domain-containing protein 5</fullName>
    </alternativeName>
    <alternativeName>
        <fullName evidence="11">Molybdate transporter 2 homolog</fullName>
    </alternativeName>
</protein>
<sequence length="652" mass="71558">MTAKTKMPQHHDASSHEGRHKAKPAPAAGIKDIECPARRHQQLLISSRVTKTESTISILSSTTSRRQRQQSHSHGRRCCTINNFLYAVFIALLFVWILLQHLIAHSFRNTTQNISPDFISSLLHNMTIDGDQHHHQQQQEQQQSMTTWSDQIWRSVGALFFTASSQDKSSSASQRMEEDYSFIFMLLLGINIATMLPSWLKHIGTNIRKKNPSGSVIFTEEVKQTMRHNQLLQTYLPAYLLATSADWLQGPYKYALYSSYGYTKRDIAQLFVAGYGSGMILGSILGGLADSYGRKNLCLCYCLAYTFSVLMKHCKYFYVLMLGRVGGGIATSLLYSCFESWLIGAHGARGLSRNSGLKKEEEERWMAKSLSISMFGSSLVAIGSGILANVIVESSGKMRPLFGAANDGSSALYIGGYISAFDLCLVPLVICATIISCSWEENYGEEVAAISENKGISSNGSSKEHSTATAVDDEKKRILKEEHELPLLSAGAGQRKDGICSALSNGVGTVWKSPKILLCCVVGSVFEGAMYVFIFLWTPTLTSLQEKIDDSDVVKRIFMKAVKDPHTDSNLPFGWIFSTFMVSCMLGTTAFSRLSNAGVSASKCLAGILALAAISCLAMARPLSLSGYGATSSSATTPQYIGMLLYEFCIGF</sequence>
<comment type="function">
    <text evidence="1">Mediates high-affinity intracellular uptake of the rare oligo-element molybdenum.</text>
</comment>
<dbReference type="GO" id="GO:0005886">
    <property type="term" value="C:plasma membrane"/>
    <property type="evidence" value="ECO:0007669"/>
    <property type="project" value="UniProtKB-SubCell"/>
</dbReference>
<keyword evidence="5" id="KW-1003">Cell membrane</keyword>
<organism evidence="14 15">
    <name type="scientific">Discostella pseudostelligera</name>
    <dbReference type="NCBI Taxonomy" id="259834"/>
    <lineage>
        <taxon>Eukaryota</taxon>
        <taxon>Sar</taxon>
        <taxon>Stramenopiles</taxon>
        <taxon>Ochrophyta</taxon>
        <taxon>Bacillariophyta</taxon>
        <taxon>Coscinodiscophyceae</taxon>
        <taxon>Thalassiosirophycidae</taxon>
        <taxon>Stephanodiscales</taxon>
        <taxon>Stephanodiscaceae</taxon>
        <taxon>Discostella</taxon>
    </lineage>
</organism>
<evidence type="ECO:0000256" key="6">
    <source>
        <dbReference type="ARBA" id="ARBA00022692"/>
    </source>
</evidence>
<evidence type="ECO:0000313" key="14">
    <source>
        <dbReference type="EMBL" id="KAL3757850.1"/>
    </source>
</evidence>
<keyword evidence="15" id="KW-1185">Reference proteome</keyword>
<evidence type="ECO:0000256" key="7">
    <source>
        <dbReference type="ARBA" id="ARBA00022989"/>
    </source>
</evidence>
<evidence type="ECO:0000256" key="12">
    <source>
        <dbReference type="SAM" id="MobiDB-lite"/>
    </source>
</evidence>
<gene>
    <name evidence="14" type="ORF">ACHAWU_004174</name>
</gene>
<dbReference type="Gene3D" id="1.20.1250.20">
    <property type="entry name" value="MFS general substrate transporter like domains"/>
    <property type="match status" value="1"/>
</dbReference>
<feature type="transmembrane region" description="Helical" evidence="13">
    <location>
        <begin position="316"/>
        <end position="344"/>
    </location>
</feature>
<feature type="transmembrane region" description="Helical" evidence="13">
    <location>
        <begin position="516"/>
        <end position="537"/>
    </location>
</feature>
<evidence type="ECO:0000256" key="4">
    <source>
        <dbReference type="ARBA" id="ARBA00022448"/>
    </source>
</evidence>
<evidence type="ECO:0000256" key="9">
    <source>
        <dbReference type="ARBA" id="ARBA00023136"/>
    </source>
</evidence>
<comment type="caution">
    <text evidence="14">The sequence shown here is derived from an EMBL/GenBank/DDBJ whole genome shotgun (WGS) entry which is preliminary data.</text>
</comment>
<keyword evidence="6 13" id="KW-0812">Transmembrane</keyword>
<evidence type="ECO:0000256" key="5">
    <source>
        <dbReference type="ARBA" id="ARBA00022475"/>
    </source>
</evidence>
<evidence type="ECO:0000256" key="8">
    <source>
        <dbReference type="ARBA" id="ARBA00023065"/>
    </source>
</evidence>
<dbReference type="EMBL" id="JALLBG020000249">
    <property type="protein sequence ID" value="KAL3757850.1"/>
    <property type="molecule type" value="Genomic_DNA"/>
</dbReference>
<keyword evidence="7 13" id="KW-1133">Transmembrane helix</keyword>
<feature type="transmembrane region" description="Helical" evidence="13">
    <location>
        <begin position="365"/>
        <end position="392"/>
    </location>
</feature>
<evidence type="ECO:0000256" key="11">
    <source>
        <dbReference type="ARBA" id="ARBA00032555"/>
    </source>
</evidence>
<dbReference type="Pfam" id="PF05631">
    <property type="entry name" value="MFS_5"/>
    <property type="match status" value="2"/>
</dbReference>
<feature type="transmembrane region" description="Helical" evidence="13">
    <location>
        <begin position="267"/>
        <end position="289"/>
    </location>
</feature>
<comment type="subcellular location">
    <subcellularLocation>
        <location evidence="2">Cell membrane</location>
        <topology evidence="2">Multi-pass membrane protein</topology>
    </subcellularLocation>
</comment>
<dbReference type="PANTHER" id="PTHR23516">
    <property type="entry name" value="SAM (S-ADENOSYL METHIONINE) TRANSPORTER"/>
    <property type="match status" value="1"/>
</dbReference>
<evidence type="ECO:0000256" key="2">
    <source>
        <dbReference type="ARBA" id="ARBA00004651"/>
    </source>
</evidence>
<proteinExistence type="predicted"/>
<dbReference type="AlphaFoldDB" id="A0ABD3M1C5"/>
<keyword evidence="4" id="KW-0813">Transport</keyword>
<dbReference type="GO" id="GO:0006811">
    <property type="term" value="P:monoatomic ion transport"/>
    <property type="evidence" value="ECO:0007669"/>
    <property type="project" value="UniProtKB-KW"/>
</dbReference>
<dbReference type="Proteomes" id="UP001530293">
    <property type="component" value="Unassembled WGS sequence"/>
</dbReference>
<feature type="transmembrane region" description="Helical" evidence="13">
    <location>
        <begin position="573"/>
        <end position="592"/>
    </location>
</feature>
<feature type="transmembrane region" description="Helical" evidence="13">
    <location>
        <begin position="180"/>
        <end position="200"/>
    </location>
</feature>
<evidence type="ECO:0000256" key="10">
    <source>
        <dbReference type="ARBA" id="ARBA00030646"/>
    </source>
</evidence>
<feature type="region of interest" description="Disordered" evidence="12">
    <location>
        <begin position="1"/>
        <end position="32"/>
    </location>
</feature>
<evidence type="ECO:0000256" key="1">
    <source>
        <dbReference type="ARBA" id="ARBA00003019"/>
    </source>
</evidence>
<feature type="transmembrane region" description="Helical" evidence="13">
    <location>
        <begin position="84"/>
        <end position="103"/>
    </location>
</feature>
<name>A0ABD3M1C5_9STRA</name>
<evidence type="ECO:0000256" key="3">
    <source>
        <dbReference type="ARBA" id="ARBA00021242"/>
    </source>
</evidence>
<feature type="transmembrane region" description="Helical" evidence="13">
    <location>
        <begin position="412"/>
        <end position="435"/>
    </location>
</feature>
<dbReference type="SUPFAM" id="SSF103473">
    <property type="entry name" value="MFS general substrate transporter"/>
    <property type="match status" value="1"/>
</dbReference>
<dbReference type="PANTHER" id="PTHR23516:SF1">
    <property type="entry name" value="MOLYBDATE-ANION TRANSPORTER"/>
    <property type="match status" value="1"/>
</dbReference>
<dbReference type="InterPro" id="IPR036259">
    <property type="entry name" value="MFS_trans_sf"/>
</dbReference>
<keyword evidence="9 13" id="KW-0472">Membrane</keyword>
<feature type="transmembrane region" description="Helical" evidence="13">
    <location>
        <begin position="604"/>
        <end position="623"/>
    </location>
</feature>
<dbReference type="InterPro" id="IPR008509">
    <property type="entry name" value="MOT2/MFSD5"/>
</dbReference>
<accession>A0ABD3M1C5</accession>